<dbReference type="AlphaFoldDB" id="W1Q6J8"/>
<comment type="similarity">
    <text evidence="1">Belongs to the bacterial solute-binding protein 5 family.</text>
</comment>
<feature type="domain" description="Solute-binding protein family 5" evidence="5">
    <location>
        <begin position="105"/>
        <end position="489"/>
    </location>
</feature>
<evidence type="ECO:0000313" key="7">
    <source>
        <dbReference type="Proteomes" id="UP000019050"/>
    </source>
</evidence>
<dbReference type="Gene3D" id="3.10.105.10">
    <property type="entry name" value="Dipeptide-binding Protein, Domain 3"/>
    <property type="match status" value="1"/>
</dbReference>
<dbReference type="SUPFAM" id="SSF53850">
    <property type="entry name" value="Periplasmic binding protein-like II"/>
    <property type="match status" value="1"/>
</dbReference>
<proteinExistence type="inferred from homology"/>
<dbReference type="RefSeq" id="WP_023390762.1">
    <property type="nucleotide sequence ID" value="NZ_KI535340.1"/>
</dbReference>
<dbReference type="Pfam" id="PF00496">
    <property type="entry name" value="SBP_bac_5"/>
    <property type="match status" value="1"/>
</dbReference>
<dbReference type="GO" id="GO:0043190">
    <property type="term" value="C:ATP-binding cassette (ABC) transporter complex"/>
    <property type="evidence" value="ECO:0007669"/>
    <property type="project" value="InterPro"/>
</dbReference>
<sequence>MKSRISKSLTALVAGLSVVGVLAPWASAQAQDANLSTVIDNEGTPISGGTLKYAMVGDPFSGVLSPLYTSNSKDSDIVGMFSPNLFGNDANYKLDDSGFGKIKFDKDNKKVTITIPQGTKWDDGEPVTIEDVIYPYYVIGHKDYTGVRYGSDFQNVVGMEEYHAGTTDTISGLKKVDDYTLEVTYKEFSNSMLQAWGGVSNYIVPKHAFENIPIKDQVDSDVVRKKPVGFGPFKVKSITPGESVILEANEYYYKGKPKIDTVQMDVVNSSTAVSEMKAGNYDIASLPADAYSTYKDATNFKTIGQVENTVQYLGFHLGKWNADKQEVEVDESKVINNKSLRQAMGYAVDNGAIGQRFYEGLRWQANSPIPPTFKDIADSSREGYTYQPEKAKQILADAGFVDKDGDGFVEDPKGNQFSLKYLAMSGTDVAEPIAQYYVDAWKQVGINVELYEGRLHEFNSFYDLLGTDADIDVFSAAMGFGGDPNPAFMFGRNAQFNYMRYASDQNDSLLKDIRSDASFDADYRKEAFKKWQDFIMDEVPMVPTLYRYQLTSFNNRIKHYDATPGVDFDWNQVELTADSPIKE</sequence>
<evidence type="ECO:0000259" key="5">
    <source>
        <dbReference type="Pfam" id="PF00496"/>
    </source>
</evidence>
<dbReference type="EMBL" id="ACIN03000001">
    <property type="protein sequence ID" value="ESK66414.1"/>
    <property type="molecule type" value="Genomic_DNA"/>
</dbReference>
<comment type="caution">
    <text evidence="6">The sequence shown here is derived from an EMBL/GenBank/DDBJ whole genome shotgun (WGS) entry which is preliminary data.</text>
</comment>
<organism evidence="6 7">
    <name type="scientific">Abiotrophia defectiva ATCC 49176</name>
    <dbReference type="NCBI Taxonomy" id="592010"/>
    <lineage>
        <taxon>Bacteria</taxon>
        <taxon>Bacillati</taxon>
        <taxon>Bacillota</taxon>
        <taxon>Bacilli</taxon>
        <taxon>Lactobacillales</taxon>
        <taxon>Aerococcaceae</taxon>
        <taxon>Abiotrophia</taxon>
    </lineage>
</organism>
<evidence type="ECO:0000256" key="1">
    <source>
        <dbReference type="ARBA" id="ARBA00005695"/>
    </source>
</evidence>
<dbReference type="HOGENOM" id="CLU_017028_8_0_9"/>
<dbReference type="Gene3D" id="3.40.190.10">
    <property type="entry name" value="Periplasmic binding protein-like II"/>
    <property type="match status" value="1"/>
</dbReference>
<dbReference type="GO" id="GO:0042597">
    <property type="term" value="C:periplasmic space"/>
    <property type="evidence" value="ECO:0007669"/>
    <property type="project" value="UniProtKB-ARBA"/>
</dbReference>
<dbReference type="CDD" id="cd08510">
    <property type="entry name" value="PBP2_Lactococcal_OppA_like"/>
    <property type="match status" value="1"/>
</dbReference>
<dbReference type="InterPro" id="IPR039424">
    <property type="entry name" value="SBP_5"/>
</dbReference>
<keyword evidence="3 4" id="KW-0732">Signal</keyword>
<keyword evidence="7" id="KW-1185">Reference proteome</keyword>
<dbReference type="Gene3D" id="3.90.76.10">
    <property type="entry name" value="Dipeptide-binding Protein, Domain 1"/>
    <property type="match status" value="1"/>
</dbReference>
<dbReference type="PIRSF" id="PIRSF002741">
    <property type="entry name" value="MppA"/>
    <property type="match status" value="1"/>
</dbReference>
<dbReference type="GO" id="GO:1904680">
    <property type="term" value="F:peptide transmembrane transporter activity"/>
    <property type="evidence" value="ECO:0007669"/>
    <property type="project" value="TreeGrafter"/>
</dbReference>
<dbReference type="PANTHER" id="PTHR30290:SF9">
    <property type="entry name" value="OLIGOPEPTIDE-BINDING PROTEIN APPA"/>
    <property type="match status" value="1"/>
</dbReference>
<keyword evidence="2" id="KW-0813">Transport</keyword>
<reference evidence="6" key="1">
    <citation type="submission" date="2013-06" db="EMBL/GenBank/DDBJ databases">
        <authorList>
            <person name="Weinstock G."/>
            <person name="Sodergren E."/>
            <person name="Clifton S."/>
            <person name="Fulton L."/>
            <person name="Fulton B."/>
            <person name="Courtney L."/>
            <person name="Fronick C."/>
            <person name="Harrison M."/>
            <person name="Strong C."/>
            <person name="Farmer C."/>
            <person name="Delahaunty K."/>
            <person name="Markovic C."/>
            <person name="Hall O."/>
            <person name="Minx P."/>
            <person name="Tomlinson C."/>
            <person name="Mitreva M."/>
            <person name="Nelson J."/>
            <person name="Hou S."/>
            <person name="Wollam A."/>
            <person name="Pepin K.H."/>
            <person name="Johnson M."/>
            <person name="Bhonagiri V."/>
            <person name="Nash W.E."/>
            <person name="Warren W."/>
            <person name="Chinwalla A."/>
            <person name="Mardis E.R."/>
            <person name="Wilson R.K."/>
        </authorList>
    </citation>
    <scope>NUCLEOTIDE SEQUENCE [LARGE SCALE GENOMIC DNA]</scope>
    <source>
        <strain evidence="6">ATCC 49176</strain>
    </source>
</reference>
<evidence type="ECO:0000256" key="2">
    <source>
        <dbReference type="ARBA" id="ARBA00022448"/>
    </source>
</evidence>
<gene>
    <name evidence="6" type="ORF">GCWU000182_000101</name>
</gene>
<dbReference type="OrthoDB" id="9796817at2"/>
<feature type="chain" id="PRO_5004808023" evidence="4">
    <location>
        <begin position="31"/>
        <end position="583"/>
    </location>
</feature>
<dbReference type="STRING" id="592010.GCWU000182_000101"/>
<dbReference type="InterPro" id="IPR000914">
    <property type="entry name" value="SBP_5_dom"/>
</dbReference>
<feature type="signal peptide" evidence="4">
    <location>
        <begin position="1"/>
        <end position="30"/>
    </location>
</feature>
<dbReference type="eggNOG" id="COG0747">
    <property type="taxonomic scope" value="Bacteria"/>
</dbReference>
<dbReference type="PANTHER" id="PTHR30290">
    <property type="entry name" value="PERIPLASMIC BINDING COMPONENT OF ABC TRANSPORTER"/>
    <property type="match status" value="1"/>
</dbReference>
<accession>W1Q6J8</accession>
<protein>
    <submittedName>
        <fullName evidence="6">ABC transporter, substrate-binding protein, family 5</fullName>
    </submittedName>
</protein>
<dbReference type="GeneID" id="84816270"/>
<dbReference type="GO" id="GO:0015833">
    <property type="term" value="P:peptide transport"/>
    <property type="evidence" value="ECO:0007669"/>
    <property type="project" value="TreeGrafter"/>
</dbReference>
<evidence type="ECO:0000313" key="6">
    <source>
        <dbReference type="EMBL" id="ESK66414.1"/>
    </source>
</evidence>
<name>W1Q6J8_ABIDE</name>
<dbReference type="InterPro" id="IPR030678">
    <property type="entry name" value="Peptide/Ni-bd"/>
</dbReference>
<dbReference type="Proteomes" id="UP000019050">
    <property type="component" value="Unassembled WGS sequence"/>
</dbReference>
<evidence type="ECO:0000256" key="4">
    <source>
        <dbReference type="SAM" id="SignalP"/>
    </source>
</evidence>
<evidence type="ECO:0000256" key="3">
    <source>
        <dbReference type="ARBA" id="ARBA00022729"/>
    </source>
</evidence>